<dbReference type="PROSITE" id="PS51186">
    <property type="entry name" value="GNAT"/>
    <property type="match status" value="1"/>
</dbReference>
<dbReference type="Proteomes" id="UP001219862">
    <property type="component" value="Unassembled WGS sequence"/>
</dbReference>
<dbReference type="InterPro" id="IPR000182">
    <property type="entry name" value="GNAT_dom"/>
</dbReference>
<organism evidence="2 3">
    <name type="scientific">Roseateles koreensis</name>
    <dbReference type="NCBI Taxonomy" id="2987526"/>
    <lineage>
        <taxon>Bacteria</taxon>
        <taxon>Pseudomonadati</taxon>
        <taxon>Pseudomonadota</taxon>
        <taxon>Betaproteobacteria</taxon>
        <taxon>Burkholderiales</taxon>
        <taxon>Sphaerotilaceae</taxon>
        <taxon>Roseateles</taxon>
    </lineage>
</organism>
<dbReference type="RefSeq" id="WP_273595190.1">
    <property type="nucleotide sequence ID" value="NZ_JAQQXS010000002.1"/>
</dbReference>
<keyword evidence="3" id="KW-1185">Reference proteome</keyword>
<gene>
    <name evidence="2" type="ORF">PRZ01_02560</name>
</gene>
<evidence type="ECO:0000313" key="2">
    <source>
        <dbReference type="EMBL" id="MDC8784071.1"/>
    </source>
</evidence>
<accession>A0ABT5KQC9</accession>
<dbReference type="SUPFAM" id="SSF55729">
    <property type="entry name" value="Acyl-CoA N-acyltransferases (Nat)"/>
    <property type="match status" value="1"/>
</dbReference>
<evidence type="ECO:0000259" key="1">
    <source>
        <dbReference type="PROSITE" id="PS51186"/>
    </source>
</evidence>
<sequence>MGMAAPQMRPGRPADAARIAALARWVWLDSYAGQGVSEAIASYLRDAFDEQALRRALDLGRHWVVEQSEILQGWAQLSEATECPVDLPLGEESAVELQRLYIAPPCVGHGLGTRLLRQARQTWPERALWLSAWEGNTGALRFYRREGGQAWGECWFELDGQRHRNEVLGWPALEIAS</sequence>
<proteinExistence type="predicted"/>
<dbReference type="InterPro" id="IPR016181">
    <property type="entry name" value="Acyl_CoA_acyltransferase"/>
</dbReference>
<evidence type="ECO:0000313" key="3">
    <source>
        <dbReference type="Proteomes" id="UP001219862"/>
    </source>
</evidence>
<name>A0ABT5KQC9_9BURK</name>
<dbReference type="Gene3D" id="3.40.630.30">
    <property type="match status" value="1"/>
</dbReference>
<feature type="domain" description="N-acetyltransferase" evidence="1">
    <location>
        <begin position="6"/>
        <end position="177"/>
    </location>
</feature>
<dbReference type="Pfam" id="PF00583">
    <property type="entry name" value="Acetyltransf_1"/>
    <property type="match status" value="1"/>
</dbReference>
<protein>
    <submittedName>
        <fullName evidence="2">GNAT family N-acetyltransferase</fullName>
    </submittedName>
</protein>
<dbReference type="EMBL" id="JAQQXS010000002">
    <property type="protein sequence ID" value="MDC8784071.1"/>
    <property type="molecule type" value="Genomic_DNA"/>
</dbReference>
<comment type="caution">
    <text evidence="2">The sequence shown here is derived from an EMBL/GenBank/DDBJ whole genome shotgun (WGS) entry which is preliminary data.</text>
</comment>
<reference evidence="2 3" key="1">
    <citation type="submission" date="2022-10" db="EMBL/GenBank/DDBJ databases">
        <title>paucibacter sp. hw8 Genome sequencing.</title>
        <authorList>
            <person name="Park S."/>
        </authorList>
    </citation>
    <scope>NUCLEOTIDE SEQUENCE [LARGE SCALE GENOMIC DNA]</scope>
    <source>
        <strain evidence="3">hw8</strain>
    </source>
</reference>